<gene>
    <name evidence="3" type="ORF">E3P86_00109</name>
    <name evidence="2" type="ORF">E3P90_02712</name>
</gene>
<dbReference type="AlphaFoldDB" id="A0A4T0KWM5"/>
<name>A0A4T0KWM5_WALIC</name>
<evidence type="ECO:0000259" key="1">
    <source>
        <dbReference type="Pfam" id="PF11788"/>
    </source>
</evidence>
<protein>
    <recommendedName>
        <fullName evidence="1">Large ribosomal subunit protein mL46 N-terminal domain-containing protein</fullName>
    </recommendedName>
</protein>
<dbReference type="EMBL" id="SPOF01000028">
    <property type="protein sequence ID" value="TIB10762.1"/>
    <property type="molecule type" value="Genomic_DNA"/>
</dbReference>
<dbReference type="EMBL" id="SPOI01000002">
    <property type="protein sequence ID" value="TIB43119.1"/>
    <property type="molecule type" value="Genomic_DNA"/>
</dbReference>
<reference evidence="4 5" key="1">
    <citation type="submission" date="2019-03" db="EMBL/GenBank/DDBJ databases">
        <title>Sequencing 23 genomes of Wallemia ichthyophaga.</title>
        <authorList>
            <person name="Gostincar C."/>
        </authorList>
    </citation>
    <scope>NUCLEOTIDE SEQUENCE [LARGE SCALE GENOMIC DNA]</scope>
    <source>
        <strain evidence="3 5">EXF-6200</strain>
        <strain evidence="2 4">EXF-8621</strain>
    </source>
</reference>
<dbReference type="PANTHER" id="PTHR13124">
    <property type="entry name" value="39S RIBOSOMAL PROTEIN L46, MITOCHONDRIAL PRECURSOR-RELATED"/>
    <property type="match status" value="1"/>
</dbReference>
<evidence type="ECO:0000313" key="5">
    <source>
        <dbReference type="Proteomes" id="UP000310689"/>
    </source>
</evidence>
<evidence type="ECO:0000313" key="4">
    <source>
        <dbReference type="Proteomes" id="UP000306954"/>
    </source>
</evidence>
<dbReference type="OrthoDB" id="414075at2759"/>
<comment type="caution">
    <text evidence="3">The sequence shown here is derived from an EMBL/GenBank/DDBJ whole genome shotgun (WGS) entry which is preliminary data.</text>
</comment>
<evidence type="ECO:0000313" key="3">
    <source>
        <dbReference type="EMBL" id="TIB43119.1"/>
    </source>
</evidence>
<dbReference type="Gene3D" id="3.90.79.10">
    <property type="entry name" value="Nucleoside Triphosphate Pyrophosphohydrolase"/>
    <property type="match status" value="1"/>
</dbReference>
<dbReference type="InterPro" id="IPR021757">
    <property type="entry name" value="Ribosomal_mL46_N"/>
</dbReference>
<evidence type="ECO:0000313" key="2">
    <source>
        <dbReference type="EMBL" id="TIB10762.1"/>
    </source>
</evidence>
<proteinExistence type="predicted"/>
<dbReference type="GO" id="GO:0005762">
    <property type="term" value="C:mitochondrial large ribosomal subunit"/>
    <property type="evidence" value="ECO:0007669"/>
    <property type="project" value="TreeGrafter"/>
</dbReference>
<organism evidence="3 5">
    <name type="scientific">Wallemia ichthyophaga</name>
    <dbReference type="NCBI Taxonomy" id="245174"/>
    <lineage>
        <taxon>Eukaryota</taxon>
        <taxon>Fungi</taxon>
        <taxon>Dikarya</taxon>
        <taxon>Basidiomycota</taxon>
        <taxon>Wallemiomycotina</taxon>
        <taxon>Wallemiomycetes</taxon>
        <taxon>Wallemiales</taxon>
        <taxon>Wallemiaceae</taxon>
        <taxon>Wallemia</taxon>
    </lineage>
</organism>
<dbReference type="Proteomes" id="UP000306954">
    <property type="component" value="Unassembled WGS sequence"/>
</dbReference>
<dbReference type="OMA" id="PLATEYY"/>
<dbReference type="PANTHER" id="PTHR13124:SF12">
    <property type="entry name" value="LARGE RIBOSOMAL SUBUNIT PROTEIN ML46"/>
    <property type="match status" value="1"/>
</dbReference>
<accession>A0A4T0KWM5</accession>
<dbReference type="InterPro" id="IPR040008">
    <property type="entry name" value="Ribosomal_mL46"/>
</dbReference>
<dbReference type="Proteomes" id="UP000310689">
    <property type="component" value="Unassembled WGS sequence"/>
</dbReference>
<dbReference type="GO" id="GO:0003735">
    <property type="term" value="F:structural constituent of ribosome"/>
    <property type="evidence" value="ECO:0007669"/>
    <property type="project" value="InterPro"/>
</dbReference>
<feature type="domain" description="Large ribosomal subunit protein mL46 N-terminal" evidence="1">
    <location>
        <begin position="3"/>
        <end position="59"/>
    </location>
</feature>
<dbReference type="Pfam" id="PF11788">
    <property type="entry name" value="MRP-L46"/>
    <property type="match status" value="1"/>
</dbReference>
<sequence length="204" mass="23094">MTSKIKSTLLIIRPPYLTPKQHPLATEYYKYTSLLHQSLASKFKLDFYYQPQSLNSKKFVQGEYLRQIKDWGYSHYSNQDVSVDSGVDIHENLPTSNNKVDNIERLGDRSLGLLLPNHSLPSTTLNAGESLDQAALRAGYQQFGRDIDLWVVSKLPIAVNKDESGVDNYIILSYILNGTPSTPTSYLSKEEIPKNNFVDLIPIQ</sequence>